<dbReference type="Proteomes" id="UP000294360">
    <property type="component" value="Chromosome"/>
</dbReference>
<reference evidence="1 2" key="1">
    <citation type="submission" date="2019-03" db="EMBL/GenBank/DDBJ databases">
        <authorList>
            <person name="Kox A.R. M."/>
        </authorList>
    </citation>
    <scope>NUCLEOTIDE SEQUENCE [LARGE SCALE GENOMIC DNA]</scope>
    <source>
        <strain evidence="1">MTUNDRAET4 annotated genome</strain>
    </source>
</reference>
<dbReference type="AlphaFoldDB" id="A0A4U8Z360"/>
<dbReference type="EMBL" id="LR536450">
    <property type="protein sequence ID" value="VFU09813.1"/>
    <property type="molecule type" value="Genomic_DNA"/>
</dbReference>
<gene>
    <name evidence="1" type="ORF">MTUNDRAET4_2926</name>
</gene>
<name>A0A4U8Z360_METTU</name>
<sequence>MVVGLTGFYMSAHLDLWERFRPVEF</sequence>
<evidence type="ECO:0000313" key="2">
    <source>
        <dbReference type="Proteomes" id="UP000294360"/>
    </source>
</evidence>
<evidence type="ECO:0000313" key="1">
    <source>
        <dbReference type="EMBL" id="VFU09813.1"/>
    </source>
</evidence>
<organism evidence="1 2">
    <name type="scientific">Methylocella tundrae</name>
    <dbReference type="NCBI Taxonomy" id="227605"/>
    <lineage>
        <taxon>Bacteria</taxon>
        <taxon>Pseudomonadati</taxon>
        <taxon>Pseudomonadota</taxon>
        <taxon>Alphaproteobacteria</taxon>
        <taxon>Hyphomicrobiales</taxon>
        <taxon>Beijerinckiaceae</taxon>
        <taxon>Methylocella</taxon>
    </lineage>
</organism>
<protein>
    <submittedName>
        <fullName evidence="1">Uncharacterized protein</fullName>
    </submittedName>
</protein>
<accession>A0A4U8Z360</accession>
<proteinExistence type="predicted"/>
<dbReference type="KEGG" id="mtun:MTUNDRAET4_2926"/>